<evidence type="ECO:0000256" key="1">
    <source>
        <dbReference type="ARBA" id="ARBA00001933"/>
    </source>
</evidence>
<proteinExistence type="predicted"/>
<evidence type="ECO:0000259" key="3">
    <source>
        <dbReference type="Pfam" id="PF00266"/>
    </source>
</evidence>
<dbReference type="PANTHER" id="PTHR11601">
    <property type="entry name" value="CYSTEINE DESULFURYLASE FAMILY MEMBER"/>
    <property type="match status" value="1"/>
</dbReference>
<gene>
    <name evidence="4" type="ORF">FYJ79_01625</name>
</gene>
<dbReference type="PANTHER" id="PTHR11601:SF50">
    <property type="entry name" value="CYSTEINE DESULFURASE ISCS 2-RELATED"/>
    <property type="match status" value="1"/>
</dbReference>
<keyword evidence="2" id="KW-0663">Pyridoxal phosphate</keyword>
<dbReference type="Proteomes" id="UP000442619">
    <property type="component" value="Unassembled WGS sequence"/>
</dbReference>
<accession>A0A844FQU4</accession>
<feature type="domain" description="Aminotransferase class V" evidence="3">
    <location>
        <begin position="6"/>
        <end position="362"/>
    </location>
</feature>
<keyword evidence="5" id="KW-1185">Reference proteome</keyword>
<dbReference type="EMBL" id="VUNM01000002">
    <property type="protein sequence ID" value="MST88308.1"/>
    <property type="molecule type" value="Genomic_DNA"/>
</dbReference>
<dbReference type="InterPro" id="IPR015424">
    <property type="entry name" value="PyrdxlP-dep_Trfase"/>
</dbReference>
<dbReference type="Gene3D" id="3.90.1150.10">
    <property type="entry name" value="Aspartate Aminotransferase, domain 1"/>
    <property type="match status" value="1"/>
</dbReference>
<dbReference type="SUPFAM" id="SSF53383">
    <property type="entry name" value="PLP-dependent transferases"/>
    <property type="match status" value="1"/>
</dbReference>
<protein>
    <submittedName>
        <fullName evidence="4">Cysteine desulfurase</fullName>
    </submittedName>
</protein>
<evidence type="ECO:0000313" key="5">
    <source>
        <dbReference type="Proteomes" id="UP000442619"/>
    </source>
</evidence>
<dbReference type="InterPro" id="IPR000192">
    <property type="entry name" value="Aminotrans_V_dom"/>
</dbReference>
<dbReference type="InterPro" id="IPR015421">
    <property type="entry name" value="PyrdxlP-dep_Trfase_major"/>
</dbReference>
<sequence>MIIMAYFDFAANPPVDQRVLDTYYKTTQEFYANPNSFHALGLASKHKLDEASAHIAKLMGCDKDDIIYTSGATEANNLAIKGVCERYRNRGKHILISSLEHNSITASVTALTKQGFEVELIPLDRDGRVDIDELQDLLREDTILVSIVAVDSELAIRQDIESLAHYVKEHSQAFMHVDASQAIGKCHIDFSECDLITLTPHKFYGINGTGALIKRSNVSLIAQIDGGRSTTIYRSGTPVVANVVAFDKALTLALNEEDERTQKITAYHDDLLSFIKSYKHIHINTTKYSLPHIINFSITDITNARFADSLEKHQVYVSAKTSCCPANMPSKLVFALTHNKALALNSVRVSISHLNSADDIAVFKQAFDLAYKETFHE</sequence>
<comment type="cofactor">
    <cofactor evidence="1">
        <name>pyridoxal 5'-phosphate</name>
        <dbReference type="ChEBI" id="CHEBI:597326"/>
    </cofactor>
</comment>
<dbReference type="InterPro" id="IPR016454">
    <property type="entry name" value="Cysteine_dSase"/>
</dbReference>
<reference evidence="4 5" key="1">
    <citation type="submission" date="2019-08" db="EMBL/GenBank/DDBJ databases">
        <title>In-depth cultivation of the pig gut microbiome towards novel bacterial diversity and tailored functional studies.</title>
        <authorList>
            <person name="Wylensek D."/>
            <person name="Hitch T.C.A."/>
            <person name="Clavel T."/>
        </authorList>
    </citation>
    <scope>NUCLEOTIDE SEQUENCE [LARGE SCALE GENOMIC DNA]</scope>
    <source>
        <strain evidence="4 5">CA-Schmier-601-WT-3</strain>
    </source>
</reference>
<dbReference type="AlphaFoldDB" id="A0A844FQU4"/>
<evidence type="ECO:0000256" key="2">
    <source>
        <dbReference type="ARBA" id="ARBA00022898"/>
    </source>
</evidence>
<dbReference type="Gene3D" id="3.40.640.10">
    <property type="entry name" value="Type I PLP-dependent aspartate aminotransferase-like (Major domain)"/>
    <property type="match status" value="1"/>
</dbReference>
<dbReference type="GO" id="GO:0003824">
    <property type="term" value="F:catalytic activity"/>
    <property type="evidence" value="ECO:0007669"/>
    <property type="project" value="UniProtKB-ARBA"/>
</dbReference>
<comment type="caution">
    <text evidence="4">The sequence shown here is derived from an EMBL/GenBank/DDBJ whole genome shotgun (WGS) entry which is preliminary data.</text>
</comment>
<evidence type="ECO:0000313" key="4">
    <source>
        <dbReference type="EMBL" id="MST88308.1"/>
    </source>
</evidence>
<dbReference type="Pfam" id="PF00266">
    <property type="entry name" value="Aminotran_5"/>
    <property type="match status" value="1"/>
</dbReference>
<name>A0A844FQU4_9FIRM</name>
<dbReference type="PIRSF" id="PIRSF005572">
    <property type="entry name" value="NifS"/>
    <property type="match status" value="1"/>
</dbReference>
<organism evidence="4 5">
    <name type="scientific">Sharpea porci</name>
    <dbReference type="NCBI Taxonomy" id="2652286"/>
    <lineage>
        <taxon>Bacteria</taxon>
        <taxon>Bacillati</taxon>
        <taxon>Bacillota</taxon>
        <taxon>Erysipelotrichia</taxon>
        <taxon>Erysipelotrichales</taxon>
        <taxon>Coprobacillaceae</taxon>
        <taxon>Sharpea</taxon>
    </lineage>
</organism>
<dbReference type="InterPro" id="IPR015422">
    <property type="entry name" value="PyrdxlP-dep_Trfase_small"/>
</dbReference>